<accession>H8L4R4</accession>
<dbReference type="Proteomes" id="UP000005234">
    <property type="component" value="Chromosome"/>
</dbReference>
<organism evidence="2 3">
    <name type="scientific">Frateuria aurantia (strain ATCC 33424 / DSM 6220 / KCTC 2777 / LMG 1558 / NBRC 3245 / NCIMB 13370)</name>
    <name type="common">Acetobacter aurantius</name>
    <dbReference type="NCBI Taxonomy" id="767434"/>
    <lineage>
        <taxon>Bacteria</taxon>
        <taxon>Pseudomonadati</taxon>
        <taxon>Pseudomonadota</taxon>
        <taxon>Gammaproteobacteria</taxon>
        <taxon>Lysobacterales</taxon>
        <taxon>Rhodanobacteraceae</taxon>
        <taxon>Frateuria</taxon>
    </lineage>
</organism>
<protein>
    <submittedName>
        <fullName evidence="2">Glycosyltransferase</fullName>
    </submittedName>
</protein>
<dbReference type="InterPro" id="IPR028098">
    <property type="entry name" value="Glyco_trans_4-like_N"/>
</dbReference>
<dbReference type="PANTHER" id="PTHR12526:SF636">
    <property type="entry name" value="BLL3647 PROTEIN"/>
    <property type="match status" value="1"/>
</dbReference>
<dbReference type="AlphaFoldDB" id="H8L4R4"/>
<sequence>MESRRLLWILPYMPWPTTSGGKLRQFQLLRELARRGHRISLLILTKSLPTPEEREALQPWVEQLWVYPRRPLRSWQTLLAGVFAGPPLLASINGYHPVLGRKLAELLEASWDVVQIEHSYSLQPYLQVLQGYRPGFALTEHNIESELSRTTWQRLPAILRPLARWDQWRYRRWEQLAVHRARQVIAMTEADAEVLAGWAPTPVRVVPNGADVETGSRVHPDLMAGQLLFLGNYEYSPNLEAVRWLAEEIMPRIWAERPEARLVVGGFAMPLEWAARWPDPRLRWQGYVADLPALQASCSLFIAPLRDGGGSKLKVLEAMAAGLPLASTAQGVSGLLARPDRDYLAADDSAGLAAAAIRLLSDPARAGMLGEAGRDYVRRHHSWQQVADTLEQVYEEMAA</sequence>
<dbReference type="Gene3D" id="3.40.50.2000">
    <property type="entry name" value="Glycogen Phosphorylase B"/>
    <property type="match status" value="2"/>
</dbReference>
<gene>
    <name evidence="2" type="ordered locus">Fraau_0500</name>
</gene>
<reference evidence="2" key="1">
    <citation type="submission" date="2012-02" db="EMBL/GenBank/DDBJ databases">
        <title>The complete genome of Frateuria aurantia DSM 6220.</title>
        <authorList>
            <consortium name="US DOE Joint Genome Institute (JGI-PGF)"/>
            <person name="Lucas S."/>
            <person name="Copeland A."/>
            <person name="Lapidus A."/>
            <person name="Glavina del Rio T."/>
            <person name="Dalin E."/>
            <person name="Tice H."/>
            <person name="Bruce D."/>
            <person name="Goodwin L."/>
            <person name="Pitluck S."/>
            <person name="Peters L."/>
            <person name="Ovchinnikova G."/>
            <person name="Teshima H."/>
            <person name="Kyrpides N."/>
            <person name="Mavromatis K."/>
            <person name="Ivanova N."/>
            <person name="Brettin T."/>
            <person name="Detter J.C."/>
            <person name="Han C."/>
            <person name="Larimer F."/>
            <person name="Land M."/>
            <person name="Hauser L."/>
            <person name="Markowitz V."/>
            <person name="Cheng J.-F."/>
            <person name="Hugenholtz P."/>
            <person name="Woyke T."/>
            <person name="Wu D."/>
            <person name="Brambilla E."/>
            <person name="Klenk H.-P."/>
            <person name="Eisen J.A."/>
        </authorList>
    </citation>
    <scope>NUCLEOTIDE SEQUENCE</scope>
    <source>
        <strain evidence="2">DSM 6220</strain>
    </source>
</reference>
<dbReference type="CDD" id="cd03801">
    <property type="entry name" value="GT4_PimA-like"/>
    <property type="match status" value="1"/>
</dbReference>
<dbReference type="STRING" id="767434.Fraau_0500"/>
<evidence type="ECO:0000259" key="1">
    <source>
        <dbReference type="Pfam" id="PF13579"/>
    </source>
</evidence>
<dbReference type="KEGG" id="fau:Fraau_0500"/>
<dbReference type="OrthoDB" id="9807209at2"/>
<dbReference type="HOGENOM" id="CLU_028014_0_0_6"/>
<dbReference type="Pfam" id="PF13692">
    <property type="entry name" value="Glyco_trans_1_4"/>
    <property type="match status" value="1"/>
</dbReference>
<evidence type="ECO:0000313" key="2">
    <source>
        <dbReference type="EMBL" id="AFC84987.1"/>
    </source>
</evidence>
<dbReference type="EMBL" id="CP003350">
    <property type="protein sequence ID" value="AFC84987.1"/>
    <property type="molecule type" value="Genomic_DNA"/>
</dbReference>
<dbReference type="PANTHER" id="PTHR12526">
    <property type="entry name" value="GLYCOSYLTRANSFERASE"/>
    <property type="match status" value="1"/>
</dbReference>
<name>H8L4R4_FRAAD</name>
<keyword evidence="2" id="KW-0808">Transferase</keyword>
<proteinExistence type="predicted"/>
<dbReference type="SUPFAM" id="SSF53756">
    <property type="entry name" value="UDP-Glycosyltransferase/glycogen phosphorylase"/>
    <property type="match status" value="1"/>
</dbReference>
<keyword evidence="3" id="KW-1185">Reference proteome</keyword>
<feature type="domain" description="Glycosyltransferase subfamily 4-like N-terminal" evidence="1">
    <location>
        <begin position="26"/>
        <end position="209"/>
    </location>
</feature>
<dbReference type="eggNOG" id="COG0438">
    <property type="taxonomic scope" value="Bacteria"/>
</dbReference>
<dbReference type="GO" id="GO:0016757">
    <property type="term" value="F:glycosyltransferase activity"/>
    <property type="evidence" value="ECO:0007669"/>
    <property type="project" value="TreeGrafter"/>
</dbReference>
<evidence type="ECO:0000313" key="3">
    <source>
        <dbReference type="Proteomes" id="UP000005234"/>
    </source>
</evidence>
<dbReference type="RefSeq" id="WP_014401993.1">
    <property type="nucleotide sequence ID" value="NC_017033.1"/>
</dbReference>
<dbReference type="Pfam" id="PF13579">
    <property type="entry name" value="Glyco_trans_4_4"/>
    <property type="match status" value="1"/>
</dbReference>